<keyword evidence="3" id="KW-0328">Glycosyltransferase</keyword>
<feature type="transmembrane region" description="Helical" evidence="8">
    <location>
        <begin position="179"/>
        <end position="196"/>
    </location>
</feature>
<dbReference type="GO" id="GO:0005886">
    <property type="term" value="C:plasma membrane"/>
    <property type="evidence" value="ECO:0007669"/>
    <property type="project" value="UniProtKB-SubCell"/>
</dbReference>
<dbReference type="GO" id="GO:0016763">
    <property type="term" value="F:pentosyltransferase activity"/>
    <property type="evidence" value="ECO:0007669"/>
    <property type="project" value="TreeGrafter"/>
</dbReference>
<keyword evidence="2" id="KW-1003">Cell membrane</keyword>
<evidence type="ECO:0000313" key="9">
    <source>
        <dbReference type="EMBL" id="CAA0089424.1"/>
    </source>
</evidence>
<dbReference type="AlphaFoldDB" id="A0A5S9NG53"/>
<dbReference type="RefSeq" id="WP_159598069.1">
    <property type="nucleotide sequence ID" value="NZ_CACSAS010000001.1"/>
</dbReference>
<feature type="transmembrane region" description="Helical" evidence="8">
    <location>
        <begin position="41"/>
        <end position="60"/>
    </location>
</feature>
<reference evidence="9 10" key="1">
    <citation type="submission" date="2019-12" db="EMBL/GenBank/DDBJ databases">
        <authorList>
            <person name="Reyes-Prieto M."/>
        </authorList>
    </citation>
    <scope>NUCLEOTIDE SEQUENCE [LARGE SCALE GENOMIC DNA]</scope>
    <source>
        <strain evidence="9">HF14-78462</strain>
    </source>
</reference>
<evidence type="ECO:0000256" key="3">
    <source>
        <dbReference type="ARBA" id="ARBA00022676"/>
    </source>
</evidence>
<sequence length="605" mass="65185">MKSVSAGRSGRDAPLYARGGLRLPDRIVELFDAGSRSDRHACLFLVLLCLAALLPGFFSLPPVDRDEARFAEITRQMVETGNLAETRLGWEGKRTRAFGQHWVQGAIVAAADAVGVPSAMQRIWFYRLPSLLAAIAAVLLTYWAALAFTGRRAALFAGSLLAGSVALGVAGRLAVPEAALLAAIAAMMGAMGRLYLAERHVAFRDASALDVSARHDAAPDDVTGRQRDRRLALIFWGGLAFGLFAKGLLTPLYVVLPLVALVAVDRSARFLRRVRSMGGLALIVAVAVGWFLLRRYGAFDTQEGLVARTLLGRVASDYQGFSGLPGVYFLLFWGLFWPAAPLAALAAPIVWRARRLGSVRFLLAWVLPAWLLFELLPTKVPAYVVPTLPAIAILVALAVERGALALGNTKLARLLWLWPLIGAVIAVAALLGLAVLDRTTSVLAWPLLLIGFFALVIAAGSVREYGIEKSALVAIVGMLVSGFGVMQLVLPRIESFWLSPRLVAVAAQERCAVQSGSIQVGAAGYDEPSLAFLLPTAPRYFDGAGAADFLKAGGCRIVFVERRQEARFARRAEALGLRIQRGADIRGFDYNGLREMRLTPYRSGS</sequence>
<evidence type="ECO:0000313" key="10">
    <source>
        <dbReference type="Proteomes" id="UP000433050"/>
    </source>
</evidence>
<comment type="subcellular location">
    <subcellularLocation>
        <location evidence="1">Cell membrane</location>
        <topology evidence="1">Multi-pass membrane protein</topology>
    </subcellularLocation>
</comment>
<dbReference type="Proteomes" id="UP000433050">
    <property type="component" value="Unassembled WGS sequence"/>
</dbReference>
<keyword evidence="10" id="KW-1185">Reference proteome</keyword>
<feature type="transmembrane region" description="Helical" evidence="8">
    <location>
        <begin position="233"/>
        <end position="256"/>
    </location>
</feature>
<protein>
    <recommendedName>
        <fullName evidence="11">Glycosyltransferase RgtA/B/C/D-like domain-containing protein</fullName>
    </recommendedName>
</protein>
<gene>
    <name evidence="9" type="ORF">STARVERO_00933</name>
</gene>
<evidence type="ECO:0000256" key="7">
    <source>
        <dbReference type="ARBA" id="ARBA00023136"/>
    </source>
</evidence>
<dbReference type="EMBL" id="CACSAS010000001">
    <property type="protein sequence ID" value="CAA0089424.1"/>
    <property type="molecule type" value="Genomic_DNA"/>
</dbReference>
<accession>A0A5S9NG53</accession>
<feature type="transmembrane region" description="Helical" evidence="8">
    <location>
        <begin position="124"/>
        <end position="146"/>
    </location>
</feature>
<dbReference type="InterPro" id="IPR050297">
    <property type="entry name" value="LipidA_mod_glycosyltrf_83"/>
</dbReference>
<evidence type="ECO:0008006" key="11">
    <source>
        <dbReference type="Google" id="ProtNLM"/>
    </source>
</evidence>
<dbReference type="GO" id="GO:0009103">
    <property type="term" value="P:lipopolysaccharide biosynthetic process"/>
    <property type="evidence" value="ECO:0007669"/>
    <property type="project" value="TreeGrafter"/>
</dbReference>
<organism evidence="9 10">
    <name type="scientific">Starkeya nomas</name>
    <dbReference type="NCBI Taxonomy" id="2666134"/>
    <lineage>
        <taxon>Bacteria</taxon>
        <taxon>Pseudomonadati</taxon>
        <taxon>Pseudomonadota</taxon>
        <taxon>Alphaproteobacteria</taxon>
        <taxon>Hyphomicrobiales</taxon>
        <taxon>Xanthobacteraceae</taxon>
        <taxon>Starkeya</taxon>
    </lineage>
</organism>
<feature type="transmembrane region" description="Helical" evidence="8">
    <location>
        <begin position="153"/>
        <end position="173"/>
    </location>
</feature>
<name>A0A5S9NG53_9HYPH</name>
<keyword evidence="7 8" id="KW-0472">Membrane</keyword>
<keyword evidence="5 8" id="KW-0812">Transmembrane</keyword>
<feature type="transmembrane region" description="Helical" evidence="8">
    <location>
        <begin position="358"/>
        <end position="376"/>
    </location>
</feature>
<dbReference type="PANTHER" id="PTHR33908:SF3">
    <property type="entry name" value="UNDECAPRENYL PHOSPHATE-ALPHA-4-AMINO-4-DEOXY-L-ARABINOSE ARABINOSYL TRANSFERASE"/>
    <property type="match status" value="1"/>
</dbReference>
<evidence type="ECO:0000256" key="4">
    <source>
        <dbReference type="ARBA" id="ARBA00022679"/>
    </source>
</evidence>
<dbReference type="PANTHER" id="PTHR33908">
    <property type="entry name" value="MANNOSYLTRANSFERASE YKCB-RELATED"/>
    <property type="match status" value="1"/>
</dbReference>
<dbReference type="GO" id="GO:0010041">
    <property type="term" value="P:response to iron(III) ion"/>
    <property type="evidence" value="ECO:0007669"/>
    <property type="project" value="TreeGrafter"/>
</dbReference>
<evidence type="ECO:0000256" key="2">
    <source>
        <dbReference type="ARBA" id="ARBA00022475"/>
    </source>
</evidence>
<proteinExistence type="predicted"/>
<keyword evidence="4" id="KW-0808">Transferase</keyword>
<evidence type="ECO:0000256" key="1">
    <source>
        <dbReference type="ARBA" id="ARBA00004651"/>
    </source>
</evidence>
<feature type="transmembrane region" description="Helical" evidence="8">
    <location>
        <begin position="327"/>
        <end position="351"/>
    </location>
</feature>
<evidence type="ECO:0000256" key="5">
    <source>
        <dbReference type="ARBA" id="ARBA00022692"/>
    </source>
</evidence>
<feature type="transmembrane region" description="Helical" evidence="8">
    <location>
        <begin position="382"/>
        <end position="399"/>
    </location>
</feature>
<feature type="transmembrane region" description="Helical" evidence="8">
    <location>
        <begin position="411"/>
        <end position="436"/>
    </location>
</feature>
<evidence type="ECO:0000256" key="6">
    <source>
        <dbReference type="ARBA" id="ARBA00022989"/>
    </source>
</evidence>
<feature type="transmembrane region" description="Helical" evidence="8">
    <location>
        <begin position="471"/>
        <end position="490"/>
    </location>
</feature>
<keyword evidence="6 8" id="KW-1133">Transmembrane helix</keyword>
<evidence type="ECO:0000256" key="8">
    <source>
        <dbReference type="SAM" id="Phobius"/>
    </source>
</evidence>
<feature type="transmembrane region" description="Helical" evidence="8">
    <location>
        <begin position="442"/>
        <end position="459"/>
    </location>
</feature>
<feature type="transmembrane region" description="Helical" evidence="8">
    <location>
        <begin position="276"/>
        <end position="293"/>
    </location>
</feature>